<evidence type="ECO:0000313" key="11">
    <source>
        <dbReference type="Proteomes" id="UP000076874"/>
    </source>
</evidence>
<dbReference type="STRING" id="1081102.A0A167YPP2"/>
<evidence type="ECO:0000256" key="8">
    <source>
        <dbReference type="RuleBase" id="RU364141"/>
    </source>
</evidence>
<dbReference type="EMBL" id="AZHD01000002">
    <property type="protein sequence ID" value="OAA66547.1"/>
    <property type="molecule type" value="Genomic_DNA"/>
</dbReference>
<reference evidence="10 11" key="1">
    <citation type="journal article" date="2016" name="Genome Biol. Evol.">
        <title>Divergent and convergent evolution of fungal pathogenicity.</title>
        <authorList>
            <person name="Shang Y."/>
            <person name="Xiao G."/>
            <person name="Zheng P."/>
            <person name="Cen K."/>
            <person name="Zhan S."/>
            <person name="Wang C."/>
        </authorList>
    </citation>
    <scope>NUCLEOTIDE SEQUENCE [LARGE SCALE GENOMIC DNA]</scope>
    <source>
        <strain evidence="10 11">RCEF 264</strain>
    </source>
</reference>
<keyword evidence="11" id="KW-1185">Reference proteome</keyword>
<evidence type="ECO:0000256" key="3">
    <source>
        <dbReference type="ARBA" id="ARBA00020629"/>
    </source>
</evidence>
<comment type="similarity">
    <text evidence="2 8">Belongs to the Mediator complex subunit 4 family.</text>
</comment>
<organism evidence="10 11">
    <name type="scientific">Niveomyces insectorum RCEF 264</name>
    <dbReference type="NCBI Taxonomy" id="1081102"/>
    <lineage>
        <taxon>Eukaryota</taxon>
        <taxon>Fungi</taxon>
        <taxon>Dikarya</taxon>
        <taxon>Ascomycota</taxon>
        <taxon>Pezizomycotina</taxon>
        <taxon>Sordariomycetes</taxon>
        <taxon>Hypocreomycetidae</taxon>
        <taxon>Hypocreales</taxon>
        <taxon>Cordycipitaceae</taxon>
        <taxon>Niveomyces</taxon>
    </lineage>
</organism>
<feature type="compositionally biased region" description="Low complexity" evidence="9">
    <location>
        <begin position="155"/>
        <end position="175"/>
    </location>
</feature>
<dbReference type="GO" id="GO:0003712">
    <property type="term" value="F:transcription coregulator activity"/>
    <property type="evidence" value="ECO:0007669"/>
    <property type="project" value="InterPro"/>
</dbReference>
<feature type="region of interest" description="Disordered" evidence="9">
    <location>
        <begin position="130"/>
        <end position="237"/>
    </location>
</feature>
<evidence type="ECO:0000256" key="4">
    <source>
        <dbReference type="ARBA" id="ARBA00023015"/>
    </source>
</evidence>
<sequence length="378" mass="39033">MDKYIDARFDRVEKALTTLIDSIAKYNPSTALAEDLLAADKELSQGLETLQTHQNNHLRILALRADVTALDAQIKSALLALAGSRRDILTTPATVFPEDSPNRYVRRQTHNYEFRYDQLMSYARRISRNTVPAPGQTDGAAFFGPFDGGEGAGGPAEAAATVGTSAATPAATPGPLNGVGTPSAAAAGGAQNPSQMELDTPVAAAGGAGSKAVGGGGSGGNTTAGTSAGTPGPLSGMAPPANVPDVLPADYQQYIAPAAGTVFFPWPMPDLMRTGALRSLQAVTDSQSEKLGGAASPSFSIRFVSLEEQQEEERQRAAREAEEREAWEERQRQMAEEAAAAGGFGGSQPTMAGAARPGGPAAAAAPAQFASTLDMDDD</sequence>
<keyword evidence="6 8" id="KW-0539">Nucleus</keyword>
<comment type="function">
    <text evidence="8">Component of the Mediator complex, a coactivator involved in the regulated transcription of nearly all RNA polymerase II-dependent genes. Mediator functions as a bridge to convey information from gene-specific regulatory proteins to the basal RNA polymerase II transcription machinery. Mediator is recruited to promoters by direct interactions with regulatory proteins and serves as a scaffold for the assembly of a functional preinitiation complex with RNA polymerase II and the general transcription factors.</text>
</comment>
<evidence type="ECO:0000256" key="5">
    <source>
        <dbReference type="ARBA" id="ARBA00023163"/>
    </source>
</evidence>
<dbReference type="Pfam" id="PF10018">
    <property type="entry name" value="Med4"/>
    <property type="match status" value="1"/>
</dbReference>
<comment type="subcellular location">
    <subcellularLocation>
        <location evidence="1 8">Nucleus</location>
    </subcellularLocation>
</comment>
<name>A0A167YPP2_9HYPO</name>
<evidence type="ECO:0000256" key="7">
    <source>
        <dbReference type="ARBA" id="ARBA00031257"/>
    </source>
</evidence>
<dbReference type="AlphaFoldDB" id="A0A167YPP2"/>
<comment type="subunit">
    <text evidence="8">Component of the Mediator complex.</text>
</comment>
<comment type="caution">
    <text evidence="10">The sequence shown here is derived from an EMBL/GenBank/DDBJ whole genome shotgun (WGS) entry which is preliminary data.</text>
</comment>
<dbReference type="GO" id="GO:0006357">
    <property type="term" value="P:regulation of transcription by RNA polymerase II"/>
    <property type="evidence" value="ECO:0007669"/>
    <property type="project" value="InterPro"/>
</dbReference>
<evidence type="ECO:0000256" key="9">
    <source>
        <dbReference type="SAM" id="MobiDB-lite"/>
    </source>
</evidence>
<accession>A0A167YPP2</accession>
<evidence type="ECO:0000256" key="1">
    <source>
        <dbReference type="ARBA" id="ARBA00004123"/>
    </source>
</evidence>
<dbReference type="Proteomes" id="UP000076874">
    <property type="component" value="Unassembled WGS sequence"/>
</dbReference>
<keyword evidence="8" id="KW-0010">Activator</keyword>
<evidence type="ECO:0000256" key="6">
    <source>
        <dbReference type="ARBA" id="ARBA00023242"/>
    </source>
</evidence>
<keyword evidence="5 8" id="KW-0804">Transcription</keyword>
<gene>
    <name evidence="8" type="primary">MED4</name>
    <name evidence="10" type="ORF">SPI_01123</name>
</gene>
<proteinExistence type="inferred from homology"/>
<dbReference type="InterPro" id="IPR019258">
    <property type="entry name" value="Mediator_Med4"/>
</dbReference>
<feature type="compositionally biased region" description="Low complexity" evidence="9">
    <location>
        <begin position="223"/>
        <end position="232"/>
    </location>
</feature>
<protein>
    <recommendedName>
        <fullName evidence="3 8">Mediator of RNA polymerase II transcription subunit 4</fullName>
    </recommendedName>
    <alternativeName>
        <fullName evidence="7 8">Mediator complex subunit 4</fullName>
    </alternativeName>
</protein>
<feature type="region of interest" description="Disordered" evidence="9">
    <location>
        <begin position="311"/>
        <end position="378"/>
    </location>
</feature>
<dbReference type="OrthoDB" id="1929813at2759"/>
<evidence type="ECO:0000313" key="10">
    <source>
        <dbReference type="EMBL" id="OAA66547.1"/>
    </source>
</evidence>
<evidence type="ECO:0000256" key="2">
    <source>
        <dbReference type="ARBA" id="ARBA00009626"/>
    </source>
</evidence>
<feature type="compositionally biased region" description="Basic and acidic residues" evidence="9">
    <location>
        <begin position="312"/>
        <end position="335"/>
    </location>
</feature>
<dbReference type="GO" id="GO:0016592">
    <property type="term" value="C:mediator complex"/>
    <property type="evidence" value="ECO:0007669"/>
    <property type="project" value="InterPro"/>
</dbReference>
<feature type="compositionally biased region" description="Gly residues" evidence="9">
    <location>
        <begin position="206"/>
        <end position="222"/>
    </location>
</feature>
<keyword evidence="4 8" id="KW-0805">Transcription regulation</keyword>
<feature type="compositionally biased region" description="Low complexity" evidence="9">
    <location>
        <begin position="352"/>
        <end position="367"/>
    </location>
</feature>